<name>A0A026WS26_OOCBI</name>
<dbReference type="AlphaFoldDB" id="A0A026WS26"/>
<protein>
    <submittedName>
        <fullName evidence="1">Uncharacterized protein</fullName>
    </submittedName>
</protein>
<proteinExistence type="predicted"/>
<gene>
    <name evidence="1" type="ORF">X777_14917</name>
</gene>
<organism evidence="1 2">
    <name type="scientific">Ooceraea biroi</name>
    <name type="common">Clonal raider ant</name>
    <name type="synonym">Cerapachys biroi</name>
    <dbReference type="NCBI Taxonomy" id="2015173"/>
    <lineage>
        <taxon>Eukaryota</taxon>
        <taxon>Metazoa</taxon>
        <taxon>Ecdysozoa</taxon>
        <taxon>Arthropoda</taxon>
        <taxon>Hexapoda</taxon>
        <taxon>Insecta</taxon>
        <taxon>Pterygota</taxon>
        <taxon>Neoptera</taxon>
        <taxon>Endopterygota</taxon>
        <taxon>Hymenoptera</taxon>
        <taxon>Apocrita</taxon>
        <taxon>Aculeata</taxon>
        <taxon>Formicoidea</taxon>
        <taxon>Formicidae</taxon>
        <taxon>Dorylinae</taxon>
        <taxon>Ooceraea</taxon>
    </lineage>
</organism>
<evidence type="ECO:0000313" key="1">
    <source>
        <dbReference type="EMBL" id="EZA58748.1"/>
    </source>
</evidence>
<reference evidence="1 2" key="1">
    <citation type="journal article" date="2014" name="Curr. Biol.">
        <title>The genome of the clonal raider ant Cerapachys biroi.</title>
        <authorList>
            <person name="Oxley P.R."/>
            <person name="Ji L."/>
            <person name="Fetter-Pruneda I."/>
            <person name="McKenzie S.K."/>
            <person name="Li C."/>
            <person name="Hu H."/>
            <person name="Zhang G."/>
            <person name="Kronauer D.J."/>
        </authorList>
    </citation>
    <scope>NUCLEOTIDE SEQUENCE [LARGE SCALE GENOMIC DNA]</scope>
</reference>
<sequence>MPDITRNHVQVDAAAYERMVALVHVAYRFRSSYPCPALGSKRDHRNHLYRKLAELHDRVLILTAAK</sequence>
<dbReference type="EMBL" id="KK107119">
    <property type="protein sequence ID" value="EZA58748.1"/>
    <property type="molecule type" value="Genomic_DNA"/>
</dbReference>
<evidence type="ECO:0000313" key="2">
    <source>
        <dbReference type="Proteomes" id="UP000053097"/>
    </source>
</evidence>
<keyword evidence="2" id="KW-1185">Reference proteome</keyword>
<accession>A0A026WS26</accession>
<dbReference type="Proteomes" id="UP000053097">
    <property type="component" value="Unassembled WGS sequence"/>
</dbReference>